<evidence type="ECO:0000259" key="8">
    <source>
        <dbReference type="Pfam" id="PF07715"/>
    </source>
</evidence>
<keyword evidence="4" id="KW-0798">TonB box</keyword>
<sequence length="877" mass="93758">MWERVPPWFRSLFLAVGLILLMTYGAHAQTVLLTGSITDEQGGAVGGVTITVTSTISLTPVVVVSEVDGSYLIPTLVPDTYSVTFELDGFDTQQFNAVKLTERRRHVLDVVLALSSFNDRIDVVGVTPMLGGGISRDRVASTVSVVNPDALAATAVSSTANTLNQRLGSVSLEGATTNPFQSTLRFRGFTASPLLGLPQGIVVYQNGVRINESFGDTVQFDLIPQFAIDQIQLSAGASPTYGLNALGGALALRLKNGFDQNGFRGKLSLGSHDQLNGTAEFGTRLNSFALYAGTSRFKESGWRRASQSDVTQAVVDVGYREGILDAGLSYTHAKTKLNGNGAAPVELLNVDRSAVYTFPDTTRNELAFTQGRLSVALSPTWSLDATGYYRDMVRHTLNADEFELALCDSSSLPVGHPTNALCASSHLDGGLDGESLVVDVLTGALITQSEALGDGALNRTSTSADSYGGTVQTTSRAALGSHDNFLVFGASIDLADVSFGSNSEVGTMTSERSVDGSGMLAGIAGRAPDDRFNTELTTANQTLGLYFSDTFSANDRAHLTVSGRYNWTQVDIADLLGTSLNGTHVFRRFNPGIGGVYQVSDAVAVFGQYTESSRAPVAAELSCADPAEPCRVPNAFVSDPPLRQAIGRSFEGGLRGRSGERNRAFEWSVATYRTRIADDILFVASPKLIGTGFFQNAGDTQRLGFDIDFSGAVGDLGWYGSYGFVDASFESVLALPGNQEVNDAATETGEVQVTPGDRLPGIPRHSFKAGVQQEWSESWYVSLEAIVESNRIFVGDEGNDQRVLNGYGILNFYASYRLGRPVELFVRMDNLLNRQYETFGVLAEADIALKEAPGASDPRFVGPGAPRTLIAGMQFNF</sequence>
<dbReference type="PROSITE" id="PS52016">
    <property type="entry name" value="TONB_DEPENDENT_REC_3"/>
    <property type="match status" value="1"/>
</dbReference>
<evidence type="ECO:0000259" key="7">
    <source>
        <dbReference type="Pfam" id="PF00593"/>
    </source>
</evidence>
<organism evidence="9">
    <name type="scientific">marine metagenome</name>
    <dbReference type="NCBI Taxonomy" id="408172"/>
    <lineage>
        <taxon>unclassified sequences</taxon>
        <taxon>metagenomes</taxon>
        <taxon>ecological metagenomes</taxon>
    </lineage>
</organism>
<feature type="domain" description="TonB-dependent receptor plug" evidence="8">
    <location>
        <begin position="138"/>
        <end position="249"/>
    </location>
</feature>
<dbReference type="PANTHER" id="PTHR30069:SF39">
    <property type="entry name" value="BLL6183 PROTEIN"/>
    <property type="match status" value="1"/>
</dbReference>
<dbReference type="InterPro" id="IPR012910">
    <property type="entry name" value="Plug_dom"/>
</dbReference>
<dbReference type="Gene3D" id="2.40.170.20">
    <property type="entry name" value="TonB-dependent receptor, beta-barrel domain"/>
    <property type="match status" value="1"/>
</dbReference>
<dbReference type="SUPFAM" id="SSF56935">
    <property type="entry name" value="Porins"/>
    <property type="match status" value="1"/>
</dbReference>
<dbReference type="Gene3D" id="2.170.130.10">
    <property type="entry name" value="TonB-dependent receptor, plug domain"/>
    <property type="match status" value="1"/>
</dbReference>
<dbReference type="InterPro" id="IPR000531">
    <property type="entry name" value="Beta-barrel_TonB"/>
</dbReference>
<dbReference type="InterPro" id="IPR036942">
    <property type="entry name" value="Beta-barrel_TonB_sf"/>
</dbReference>
<dbReference type="Pfam" id="PF07715">
    <property type="entry name" value="Plug"/>
    <property type="match status" value="1"/>
</dbReference>
<dbReference type="InterPro" id="IPR037066">
    <property type="entry name" value="Plug_dom_sf"/>
</dbReference>
<dbReference type="Pfam" id="PF00593">
    <property type="entry name" value="TonB_dep_Rec_b-barrel"/>
    <property type="match status" value="1"/>
</dbReference>
<name>A0A381TWD4_9ZZZZ</name>
<evidence type="ECO:0000256" key="6">
    <source>
        <dbReference type="ARBA" id="ARBA00023237"/>
    </source>
</evidence>
<feature type="domain" description="TonB-dependent receptor-like beta-barrel" evidence="7">
    <location>
        <begin position="459"/>
        <end position="831"/>
    </location>
</feature>
<keyword evidence="6" id="KW-0998">Cell outer membrane</keyword>
<dbReference type="SUPFAM" id="SSF49452">
    <property type="entry name" value="Starch-binding domain-like"/>
    <property type="match status" value="1"/>
</dbReference>
<reference evidence="9" key="1">
    <citation type="submission" date="2018-05" db="EMBL/GenBank/DDBJ databases">
        <authorList>
            <person name="Lanie J.A."/>
            <person name="Ng W.-L."/>
            <person name="Kazmierczak K.M."/>
            <person name="Andrzejewski T.M."/>
            <person name="Davidsen T.M."/>
            <person name="Wayne K.J."/>
            <person name="Tettelin H."/>
            <person name="Glass J.I."/>
            <person name="Rusch D."/>
            <person name="Podicherti R."/>
            <person name="Tsui H.-C.T."/>
            <person name="Winkler M.E."/>
        </authorList>
    </citation>
    <scope>NUCLEOTIDE SEQUENCE</scope>
</reference>
<accession>A0A381TWD4</accession>
<evidence type="ECO:0000256" key="5">
    <source>
        <dbReference type="ARBA" id="ARBA00023136"/>
    </source>
</evidence>
<evidence type="ECO:0008006" key="10">
    <source>
        <dbReference type="Google" id="ProtNLM"/>
    </source>
</evidence>
<comment type="subcellular location">
    <subcellularLocation>
        <location evidence="1">Cell outer membrane</location>
        <topology evidence="1">Multi-pass membrane protein</topology>
    </subcellularLocation>
</comment>
<dbReference type="InterPro" id="IPR013784">
    <property type="entry name" value="Carb-bd-like_fold"/>
</dbReference>
<dbReference type="PANTHER" id="PTHR30069">
    <property type="entry name" value="TONB-DEPENDENT OUTER MEMBRANE RECEPTOR"/>
    <property type="match status" value="1"/>
</dbReference>
<dbReference type="AlphaFoldDB" id="A0A381TWD4"/>
<proteinExistence type="predicted"/>
<protein>
    <recommendedName>
        <fullName evidence="10">TonB-dependent receptor</fullName>
    </recommendedName>
</protein>
<keyword evidence="3" id="KW-0812">Transmembrane</keyword>
<evidence type="ECO:0000256" key="4">
    <source>
        <dbReference type="ARBA" id="ARBA00023077"/>
    </source>
</evidence>
<dbReference type="InterPro" id="IPR039426">
    <property type="entry name" value="TonB-dep_rcpt-like"/>
</dbReference>
<dbReference type="GO" id="GO:0009279">
    <property type="term" value="C:cell outer membrane"/>
    <property type="evidence" value="ECO:0007669"/>
    <property type="project" value="UniProtKB-SubCell"/>
</dbReference>
<dbReference type="GO" id="GO:0044718">
    <property type="term" value="P:siderophore transmembrane transport"/>
    <property type="evidence" value="ECO:0007669"/>
    <property type="project" value="TreeGrafter"/>
</dbReference>
<dbReference type="GO" id="GO:0015344">
    <property type="term" value="F:siderophore uptake transmembrane transporter activity"/>
    <property type="evidence" value="ECO:0007669"/>
    <property type="project" value="TreeGrafter"/>
</dbReference>
<dbReference type="EMBL" id="UINC01005285">
    <property type="protein sequence ID" value="SVA20332.1"/>
    <property type="molecule type" value="Genomic_DNA"/>
</dbReference>
<gene>
    <name evidence="9" type="ORF">METZ01_LOCUS73186</name>
</gene>
<keyword evidence="2" id="KW-0813">Transport</keyword>
<dbReference type="Pfam" id="PF13620">
    <property type="entry name" value="CarboxypepD_reg"/>
    <property type="match status" value="1"/>
</dbReference>
<evidence type="ECO:0000313" key="9">
    <source>
        <dbReference type="EMBL" id="SVA20332.1"/>
    </source>
</evidence>
<dbReference type="Gene3D" id="2.60.40.1120">
    <property type="entry name" value="Carboxypeptidase-like, regulatory domain"/>
    <property type="match status" value="1"/>
</dbReference>
<evidence type="ECO:0000256" key="1">
    <source>
        <dbReference type="ARBA" id="ARBA00004571"/>
    </source>
</evidence>
<keyword evidence="5" id="KW-0472">Membrane</keyword>
<evidence type="ECO:0000256" key="3">
    <source>
        <dbReference type="ARBA" id="ARBA00022692"/>
    </source>
</evidence>
<dbReference type="GO" id="GO:0030246">
    <property type="term" value="F:carbohydrate binding"/>
    <property type="evidence" value="ECO:0007669"/>
    <property type="project" value="InterPro"/>
</dbReference>
<evidence type="ECO:0000256" key="2">
    <source>
        <dbReference type="ARBA" id="ARBA00022448"/>
    </source>
</evidence>